<evidence type="ECO:0000259" key="2">
    <source>
        <dbReference type="Pfam" id="PF20157"/>
    </source>
</evidence>
<proteinExistence type="predicted"/>
<dbReference type="Pfam" id="PF20157">
    <property type="entry name" value="Maf_flag10_N"/>
    <property type="match status" value="1"/>
</dbReference>
<gene>
    <name evidence="3" type="ordered locus">HH_0943</name>
</gene>
<keyword evidence="4" id="KW-1185">Reference proteome</keyword>
<accession>Q7VHM3</accession>
<dbReference type="Pfam" id="PF01973">
    <property type="entry name" value="MptE-like"/>
    <property type="match status" value="1"/>
</dbReference>
<feature type="domain" description="Glycosyltransferase Maf N-terminal" evidence="2">
    <location>
        <begin position="33"/>
        <end position="266"/>
    </location>
</feature>
<evidence type="ECO:0000313" key="4">
    <source>
        <dbReference type="Proteomes" id="UP000002495"/>
    </source>
</evidence>
<sequence>MDNAHQTQMQPTSLRAICQSGALHLLESYTAKRYALNMNFFASINPKLFEELKSPPAQYNVYCNGEDLNIIDVHTKNFVYPTRKKGKKLKHTMIEQNFALSSNPLNNSAYTLHTNRLALHKLDEEKLPLTAGICNPMIDMMLNEFGGANRFHLPSHFLPNMTLFGLLGGMFLQFLIEQGYYFHSLLLFEEHIDFFRISLYFVDYPLLFERVSERSCYVFVKDLLHKEFVQNYFAQRRITNNFLRLELCLYDSPKLQAVQESVAEAYAINSRGWGSFDDEMIGVKNTFINLGTNKAHLAYPILHLPQRVNAPICVVGNGPSLDMLLPFIKANAHNMIIFSCGTALKPLKNAGIEPDFQIEIERISYLKDVLQSAPLGKTTLLCGNMVQPDALALAEEAYIFMRGGSASAYFGGAKSVVEFAAPYVGNAGFALACLLSEEVLICGLDCGYIKGLSKHAQGSFYGEEESTIPQNAYAVQGNGESEVYADALFSLSSAMMSKAIGIFKPKVVINLGQGAYIRGARPACTDDFTLRNIDKSAQILALKSYMSAHRQAVLTRDDCRFYQDSIITYKEEILSLLRESVGSEIQEKVQRNVAHKVELFKRIDMLYALILKKSAKEPFVGVLFEGSISHILHTMMLCALHIPKDDIALFYAQCVEIIESGLNKMTMSYKMLAMSHSNNSL</sequence>
<dbReference type="PANTHER" id="PTHR41786:SF1">
    <property type="entry name" value="6-HYDROXYMETHYLPTERIN DIPHOSPHOKINASE MPTE-LIKE DOMAIN-CONTAINING PROTEIN"/>
    <property type="match status" value="1"/>
</dbReference>
<dbReference type="Proteomes" id="UP000002495">
    <property type="component" value="Chromosome"/>
</dbReference>
<evidence type="ECO:0000313" key="3">
    <source>
        <dbReference type="EMBL" id="AAP77540.1"/>
    </source>
</evidence>
<dbReference type="eggNOG" id="COG2604">
    <property type="taxonomic scope" value="Bacteria"/>
</dbReference>
<dbReference type="KEGG" id="hhe:HH_0943"/>
<dbReference type="PANTHER" id="PTHR41786">
    <property type="entry name" value="MOTILITY ACCESSORY FACTOR MAF"/>
    <property type="match status" value="1"/>
</dbReference>
<dbReference type="InterPro" id="IPR045376">
    <property type="entry name" value="Maf_N"/>
</dbReference>
<reference evidence="3 4" key="1">
    <citation type="journal article" date="2003" name="Proc. Natl. Acad. Sci. U.S.A.">
        <title>The complete genome sequence of the carcinogenic bacterium Helicobacter hepaticus.</title>
        <authorList>
            <person name="Suerbaum S."/>
            <person name="Josenhans C."/>
            <person name="Sterzenbach T."/>
            <person name="Drescher B."/>
            <person name="Brandt P."/>
            <person name="Bell M."/>
            <person name="Droege M."/>
            <person name="Fartmann B."/>
            <person name="Fischer H.-P."/>
            <person name="Ge Z."/>
            <person name="Hoerster A."/>
            <person name="Holland R."/>
            <person name="Klein K."/>
            <person name="Koenig J."/>
            <person name="Macko L."/>
            <person name="Mendz G.L."/>
            <person name="Nyakatura G."/>
            <person name="Schauer D.B."/>
            <person name="Shen Z."/>
            <person name="Weber J."/>
            <person name="Frosch M."/>
            <person name="Fox J.G."/>
        </authorList>
    </citation>
    <scope>NUCLEOTIDE SEQUENCE [LARGE SCALE GENOMIC DNA]</scope>
    <source>
        <strain evidence="4">ATCC 51449 / 3B1</strain>
    </source>
</reference>
<dbReference type="HOGENOM" id="CLU_015666_1_0_7"/>
<feature type="domain" description="6-hydroxymethylpterin diphosphokinase MptE-like" evidence="1">
    <location>
        <begin position="284"/>
        <end position="450"/>
    </location>
</feature>
<dbReference type="AlphaFoldDB" id="Q7VHM3"/>
<dbReference type="STRING" id="235279.HH_0943"/>
<organism evidence="3 4">
    <name type="scientific">Helicobacter hepaticus (strain ATCC 51449 / 3B1)</name>
    <dbReference type="NCBI Taxonomy" id="235279"/>
    <lineage>
        <taxon>Bacteria</taxon>
        <taxon>Pseudomonadati</taxon>
        <taxon>Campylobacterota</taxon>
        <taxon>Epsilonproteobacteria</taxon>
        <taxon>Campylobacterales</taxon>
        <taxon>Helicobacteraceae</taxon>
        <taxon>Helicobacter</taxon>
    </lineage>
</organism>
<dbReference type="EMBL" id="AE017125">
    <property type="protein sequence ID" value="AAP77540.1"/>
    <property type="molecule type" value="Genomic_DNA"/>
</dbReference>
<name>Q7VHM3_HELHP</name>
<evidence type="ECO:0008006" key="5">
    <source>
        <dbReference type="Google" id="ProtNLM"/>
    </source>
</evidence>
<dbReference type="RefSeq" id="WP_011115783.1">
    <property type="nucleotide sequence ID" value="NC_004917.1"/>
</dbReference>
<dbReference type="InterPro" id="IPR002826">
    <property type="entry name" value="MptE-like"/>
</dbReference>
<protein>
    <recommendedName>
        <fullName evidence="5">Motility accessory factor</fullName>
    </recommendedName>
</protein>
<evidence type="ECO:0000259" key="1">
    <source>
        <dbReference type="Pfam" id="PF01973"/>
    </source>
</evidence>